<dbReference type="PANTHER" id="PTHR43495:SF5">
    <property type="entry name" value="GAMMA-AMINOBUTYRIC ACID PERMEASE"/>
    <property type="match status" value="1"/>
</dbReference>
<evidence type="ECO:0000256" key="1">
    <source>
        <dbReference type="ARBA" id="ARBA00004141"/>
    </source>
</evidence>
<accession>A0ABS5XKZ9</accession>
<keyword evidence="4 6" id="KW-1133">Transmembrane helix</keyword>
<keyword evidence="2" id="KW-0813">Transport</keyword>
<feature type="transmembrane region" description="Helical" evidence="6">
    <location>
        <begin position="247"/>
        <end position="267"/>
    </location>
</feature>
<feature type="transmembrane region" description="Helical" evidence="6">
    <location>
        <begin position="435"/>
        <end position="453"/>
    </location>
</feature>
<evidence type="ECO:0000313" key="8">
    <source>
        <dbReference type="EMBL" id="MBT8768389.1"/>
    </source>
</evidence>
<evidence type="ECO:0000256" key="5">
    <source>
        <dbReference type="ARBA" id="ARBA00023136"/>
    </source>
</evidence>
<feature type="transmembrane region" description="Helical" evidence="6">
    <location>
        <begin position="338"/>
        <end position="360"/>
    </location>
</feature>
<evidence type="ECO:0000256" key="6">
    <source>
        <dbReference type="SAM" id="Phobius"/>
    </source>
</evidence>
<dbReference type="InterPro" id="IPR004841">
    <property type="entry name" value="AA-permease/SLC12A_dom"/>
</dbReference>
<dbReference type="PANTHER" id="PTHR43495">
    <property type="entry name" value="GABA PERMEASE"/>
    <property type="match status" value="1"/>
</dbReference>
<feature type="transmembrane region" description="Helical" evidence="6">
    <location>
        <begin position="164"/>
        <end position="185"/>
    </location>
</feature>
<comment type="subcellular location">
    <subcellularLocation>
        <location evidence="1">Membrane</location>
        <topology evidence="1">Multi-pass membrane protein</topology>
    </subcellularLocation>
</comment>
<feature type="transmembrane region" description="Helical" evidence="6">
    <location>
        <begin position="134"/>
        <end position="152"/>
    </location>
</feature>
<organism evidence="8 9">
    <name type="scientific">Metapseudomonas boanensis</name>
    <dbReference type="NCBI Taxonomy" id="2822138"/>
    <lineage>
        <taxon>Bacteria</taxon>
        <taxon>Pseudomonadati</taxon>
        <taxon>Pseudomonadota</taxon>
        <taxon>Gammaproteobacteria</taxon>
        <taxon>Pseudomonadales</taxon>
        <taxon>Pseudomonadaceae</taxon>
        <taxon>Metapseudomonas</taxon>
    </lineage>
</organism>
<gene>
    <name evidence="8" type="ORF">J7302_19965</name>
</gene>
<feature type="transmembrane region" description="Helical" evidence="6">
    <location>
        <begin position="205"/>
        <end position="226"/>
    </location>
</feature>
<dbReference type="EMBL" id="JAGTIS010000012">
    <property type="protein sequence ID" value="MBT8768389.1"/>
    <property type="molecule type" value="Genomic_DNA"/>
</dbReference>
<feature type="transmembrane region" description="Helical" evidence="6">
    <location>
        <begin position="55"/>
        <end position="73"/>
    </location>
</feature>
<feature type="transmembrane region" description="Helical" evidence="6">
    <location>
        <begin position="408"/>
        <end position="429"/>
    </location>
</feature>
<reference evidence="8 9" key="1">
    <citation type="submission" date="2021-04" db="EMBL/GenBank/DDBJ databases">
        <title>Pseudomonas boanensis sp. nov., a bacterium isolated from river water used for household purposes in Boane District, Mozambique.</title>
        <authorList>
            <person name="Nicklasson M."/>
            <person name="Martin-Rodriguez A.J."/>
            <person name="Thorell K."/>
            <person name="Neves L."/>
            <person name="Mussagy A."/>
            <person name="Rydberg H.A."/>
            <person name="Hernroth B."/>
            <person name="Svensson-Stadler L."/>
            <person name="Sjoling A."/>
        </authorList>
    </citation>
    <scope>NUCLEOTIDE SEQUENCE [LARGE SCALE GENOMIC DNA]</scope>
    <source>
        <strain evidence="8 9">DB1</strain>
    </source>
</reference>
<dbReference type="Pfam" id="PF00324">
    <property type="entry name" value="AA_permease"/>
    <property type="match status" value="1"/>
</dbReference>
<feature type="transmembrane region" description="Helical" evidence="6">
    <location>
        <begin position="28"/>
        <end position="49"/>
    </location>
</feature>
<evidence type="ECO:0000259" key="7">
    <source>
        <dbReference type="Pfam" id="PF00324"/>
    </source>
</evidence>
<dbReference type="RefSeq" id="WP_215378683.1">
    <property type="nucleotide sequence ID" value="NZ_JAGTIS010000012.1"/>
</dbReference>
<evidence type="ECO:0000313" key="9">
    <source>
        <dbReference type="Proteomes" id="UP001519667"/>
    </source>
</evidence>
<dbReference type="PIRSF" id="PIRSF006060">
    <property type="entry name" value="AA_transporter"/>
    <property type="match status" value="1"/>
</dbReference>
<dbReference type="Proteomes" id="UP001519667">
    <property type="component" value="Unassembled WGS sequence"/>
</dbReference>
<evidence type="ECO:0000256" key="2">
    <source>
        <dbReference type="ARBA" id="ARBA00022448"/>
    </source>
</evidence>
<feature type="transmembrane region" description="Helical" evidence="6">
    <location>
        <begin position="366"/>
        <end position="388"/>
    </location>
</feature>
<dbReference type="Gene3D" id="1.20.1740.10">
    <property type="entry name" value="Amino acid/polyamine transporter I"/>
    <property type="match status" value="1"/>
</dbReference>
<sequence length="471" mass="51013">MNESNGFQAIAGREKGLRQQLTSAQMSMIAIGGAIGTGLFMGSTFAIGFAGPSVLISYAIGALITLLLMGCLAEMTVAHPTSGSFGAYAEFYVSPLAGFLVRYAYWAAIVLAVGTEVTAVALYMKFWFPQVAEWVWILSFSAGLVLINAISVKTFGRFEYWFSAIKISAIVGFILLGAYLVFGVSGNGYGVHLYSAHGGFFPNGIHGMWIAVIVSIFSYLSVEMIAVAAGEAEDPQRAVKQAFRATLVRLVVFYLLTLALILAIVPWNTAGTGTQSPFVTVMQETGIPGATGLLNFVILVAAVSAMNSQLYTTTRMMFSLSRAGHAPKAMGRLSQNGVPLNALMLSCVGIALATLVNLIYPKESFTLMMAVSMFGALFAWMMIFLTHYRFRRYHERNGGLQLSFRMRLFPWTTLLGLGLMLAILVTTAFTEVFRMTLVFGVPFLVVLVVAYQFGLRKRSAAGEVALEPSSR</sequence>
<keyword evidence="5 6" id="KW-0472">Membrane</keyword>
<feature type="domain" description="Amino acid permease/ SLC12A" evidence="7">
    <location>
        <begin position="26"/>
        <end position="457"/>
    </location>
</feature>
<keyword evidence="3 6" id="KW-0812">Transmembrane</keyword>
<comment type="caution">
    <text evidence="8">The sequence shown here is derived from an EMBL/GenBank/DDBJ whole genome shotgun (WGS) entry which is preliminary data.</text>
</comment>
<protein>
    <submittedName>
        <fullName evidence="8">Amino acid permease</fullName>
    </submittedName>
</protein>
<evidence type="ECO:0000256" key="3">
    <source>
        <dbReference type="ARBA" id="ARBA00022692"/>
    </source>
</evidence>
<dbReference type="PROSITE" id="PS00218">
    <property type="entry name" value="AMINO_ACID_PERMEASE_1"/>
    <property type="match status" value="1"/>
</dbReference>
<feature type="transmembrane region" description="Helical" evidence="6">
    <location>
        <begin position="287"/>
        <end position="307"/>
    </location>
</feature>
<dbReference type="InterPro" id="IPR004840">
    <property type="entry name" value="Amino_acid_permease_CS"/>
</dbReference>
<name>A0ABS5XKZ9_9GAMM</name>
<keyword evidence="9" id="KW-1185">Reference proteome</keyword>
<evidence type="ECO:0000256" key="4">
    <source>
        <dbReference type="ARBA" id="ARBA00022989"/>
    </source>
</evidence>
<proteinExistence type="predicted"/>
<feature type="transmembrane region" description="Helical" evidence="6">
    <location>
        <begin position="103"/>
        <end position="128"/>
    </location>
</feature>